<dbReference type="STRING" id="478744.SAMN05444359_1467"/>
<sequence length="99" mass="11577">MTDYFKYFRLAFWVIVPIVLLILPATYFDEGSPKCLSILLLGQECFGCGMTRGMMHLIHLDLAEALYHHPLSVVVFPLLAFLWAKWFWKDLQAVKYHRA</sequence>
<proteinExistence type="predicted"/>
<dbReference type="AlphaFoldDB" id="A0A1H9PCJ5"/>
<dbReference type="InParanoid" id="A0A1H9PCJ5"/>
<protein>
    <recommendedName>
        <fullName evidence="4">DUF2752 domain-containing protein</fullName>
    </recommendedName>
</protein>
<gene>
    <name evidence="2" type="ORF">SAMN05444359_1467</name>
</gene>
<accession>A0A1H9PCJ5</accession>
<keyword evidence="1" id="KW-0472">Membrane</keyword>
<organism evidence="2 3">
    <name type="scientific">Neolewinella agarilytica</name>
    <dbReference type="NCBI Taxonomy" id="478744"/>
    <lineage>
        <taxon>Bacteria</taxon>
        <taxon>Pseudomonadati</taxon>
        <taxon>Bacteroidota</taxon>
        <taxon>Saprospiria</taxon>
        <taxon>Saprospirales</taxon>
        <taxon>Lewinellaceae</taxon>
        <taxon>Neolewinella</taxon>
    </lineage>
</organism>
<dbReference type="EMBL" id="FOFB01000046">
    <property type="protein sequence ID" value="SER45900.1"/>
    <property type="molecule type" value="Genomic_DNA"/>
</dbReference>
<keyword evidence="3" id="KW-1185">Reference proteome</keyword>
<keyword evidence="1" id="KW-1133">Transmembrane helix</keyword>
<dbReference type="Pfam" id="PF10825">
    <property type="entry name" value="DUF2752"/>
    <property type="match status" value="1"/>
</dbReference>
<feature type="transmembrane region" description="Helical" evidence="1">
    <location>
        <begin position="67"/>
        <end position="88"/>
    </location>
</feature>
<feature type="transmembrane region" description="Helical" evidence="1">
    <location>
        <begin position="7"/>
        <end position="27"/>
    </location>
</feature>
<dbReference type="InterPro" id="IPR021215">
    <property type="entry name" value="DUF2752"/>
</dbReference>
<dbReference type="Proteomes" id="UP000199021">
    <property type="component" value="Unassembled WGS sequence"/>
</dbReference>
<evidence type="ECO:0000313" key="2">
    <source>
        <dbReference type="EMBL" id="SER45900.1"/>
    </source>
</evidence>
<dbReference type="OrthoDB" id="9815897at2"/>
<name>A0A1H9PCJ5_9BACT</name>
<evidence type="ECO:0008006" key="4">
    <source>
        <dbReference type="Google" id="ProtNLM"/>
    </source>
</evidence>
<dbReference type="RefSeq" id="WP_090173550.1">
    <property type="nucleotide sequence ID" value="NZ_FOFB01000046.1"/>
</dbReference>
<evidence type="ECO:0000256" key="1">
    <source>
        <dbReference type="SAM" id="Phobius"/>
    </source>
</evidence>
<reference evidence="3" key="1">
    <citation type="submission" date="2016-10" db="EMBL/GenBank/DDBJ databases">
        <authorList>
            <person name="Varghese N."/>
            <person name="Submissions S."/>
        </authorList>
    </citation>
    <scope>NUCLEOTIDE SEQUENCE [LARGE SCALE GENOMIC DNA]</scope>
    <source>
        <strain evidence="3">DSM 24740</strain>
    </source>
</reference>
<evidence type="ECO:0000313" key="3">
    <source>
        <dbReference type="Proteomes" id="UP000199021"/>
    </source>
</evidence>
<keyword evidence="1" id="KW-0812">Transmembrane</keyword>